<dbReference type="InterPro" id="IPR006059">
    <property type="entry name" value="SBP"/>
</dbReference>
<reference evidence="6 8" key="1">
    <citation type="submission" date="2018-06" db="EMBL/GenBank/DDBJ databases">
        <title>Complete Genome Sequence of the Microcystin-Degrading Bacterium Sphingosinicella microcystinivorans Strain B-9.</title>
        <authorList>
            <person name="Jin H."/>
            <person name="Nishizawa T."/>
            <person name="Guo Y."/>
            <person name="Nishizawa A."/>
            <person name="Park H."/>
            <person name="Kato H."/>
            <person name="Tsuji K."/>
            <person name="Harada K."/>
        </authorList>
    </citation>
    <scope>NUCLEOTIDE SEQUENCE [LARGE SCALE GENOMIC DNA]</scope>
    <source>
        <strain evidence="6 8">B9</strain>
    </source>
</reference>
<evidence type="ECO:0000256" key="2">
    <source>
        <dbReference type="ARBA" id="ARBA00022448"/>
    </source>
</evidence>
<accession>A0AAD1D855</accession>
<keyword evidence="3" id="KW-0732">Signal</keyword>
<dbReference type="KEGG" id="smic:SmB9_30020"/>
<dbReference type="CDD" id="cd13590">
    <property type="entry name" value="PBP2_PotD_PotF_like"/>
    <property type="match status" value="1"/>
</dbReference>
<keyword evidence="9" id="KW-1185">Reference proteome</keyword>
<dbReference type="PIRSF" id="PIRSF019574">
    <property type="entry name" value="Periplasmic_polyamine_BP"/>
    <property type="match status" value="1"/>
</dbReference>
<evidence type="ECO:0000256" key="4">
    <source>
        <dbReference type="ARBA" id="ARBA00022764"/>
    </source>
</evidence>
<dbReference type="Proteomes" id="UP000275727">
    <property type="component" value="Chromosome"/>
</dbReference>
<evidence type="ECO:0000313" key="8">
    <source>
        <dbReference type="Proteomes" id="UP000275727"/>
    </source>
</evidence>
<dbReference type="InterPro" id="IPR006311">
    <property type="entry name" value="TAT_signal"/>
</dbReference>
<dbReference type="PANTHER" id="PTHR30222:SF17">
    <property type="entry name" value="SPERMIDINE_PUTRESCINE-BINDING PERIPLASMIC PROTEIN"/>
    <property type="match status" value="1"/>
</dbReference>
<dbReference type="PRINTS" id="PR00909">
    <property type="entry name" value="SPERMDNBNDNG"/>
</dbReference>
<dbReference type="Gene3D" id="3.40.190.10">
    <property type="entry name" value="Periplasmic binding protein-like II"/>
    <property type="match status" value="2"/>
</dbReference>
<dbReference type="Pfam" id="PF13416">
    <property type="entry name" value="SBP_bac_8"/>
    <property type="match status" value="1"/>
</dbReference>
<proteinExistence type="inferred from homology"/>
<gene>
    <name evidence="7" type="ORF">DFR51_3261</name>
    <name evidence="6" type="ORF">SmB9_30020</name>
</gene>
<dbReference type="PANTHER" id="PTHR30222">
    <property type="entry name" value="SPERMIDINE/PUTRESCINE-BINDING PERIPLASMIC PROTEIN"/>
    <property type="match status" value="1"/>
</dbReference>
<dbReference type="SUPFAM" id="SSF53850">
    <property type="entry name" value="Periplasmic binding protein-like II"/>
    <property type="match status" value="1"/>
</dbReference>
<comment type="function">
    <text evidence="5">Required for the activity of the bacterial periplasmic transport system of putrescine.</text>
</comment>
<evidence type="ECO:0000313" key="6">
    <source>
        <dbReference type="EMBL" id="BBE35344.1"/>
    </source>
</evidence>
<comment type="similarity">
    <text evidence="5">Belongs to the bacterial solute-binding protein PotD/PotF family.</text>
</comment>
<protein>
    <recommendedName>
        <fullName evidence="5">Putrescine-binding periplasmic protein</fullName>
    </recommendedName>
</protein>
<dbReference type="PROSITE" id="PS51318">
    <property type="entry name" value="TAT"/>
    <property type="match status" value="1"/>
</dbReference>
<dbReference type="EMBL" id="RBWX01000010">
    <property type="protein sequence ID" value="RKS86549.1"/>
    <property type="molecule type" value="Genomic_DNA"/>
</dbReference>
<keyword evidence="2 5" id="KW-0813">Transport</keyword>
<dbReference type="GO" id="GO:0042597">
    <property type="term" value="C:periplasmic space"/>
    <property type="evidence" value="ECO:0007669"/>
    <property type="project" value="UniProtKB-SubCell"/>
</dbReference>
<evidence type="ECO:0000313" key="9">
    <source>
        <dbReference type="Proteomes" id="UP000276029"/>
    </source>
</evidence>
<organism evidence="6 8">
    <name type="scientific">Sphingosinicella microcystinivorans</name>
    <dbReference type="NCBI Taxonomy" id="335406"/>
    <lineage>
        <taxon>Bacteria</taxon>
        <taxon>Pseudomonadati</taxon>
        <taxon>Pseudomonadota</taxon>
        <taxon>Alphaproteobacteria</taxon>
        <taxon>Sphingomonadales</taxon>
        <taxon>Sphingosinicellaceae</taxon>
        <taxon>Sphingosinicella</taxon>
    </lineage>
</organism>
<name>A0AAD1D855_SPHMI</name>
<evidence type="ECO:0000256" key="5">
    <source>
        <dbReference type="PIRNR" id="PIRNR019574"/>
    </source>
</evidence>
<dbReference type="EMBL" id="AP018711">
    <property type="protein sequence ID" value="BBE35344.1"/>
    <property type="molecule type" value="Genomic_DNA"/>
</dbReference>
<evidence type="ECO:0000256" key="3">
    <source>
        <dbReference type="ARBA" id="ARBA00022729"/>
    </source>
</evidence>
<dbReference type="Proteomes" id="UP000276029">
    <property type="component" value="Unassembled WGS sequence"/>
</dbReference>
<sequence>MNSFDSIRKRIGRRSLLQGLGAAAIGITFTGALAGCEKKEGAKSSTGEEAKLNFYNWDTYIGETTLDDFKDTSGIEVNMSLFATNDELFAKLRAGNPGFDVIVPSNDFVERMVQADMLMPLDHAKIPNFKNIGADFKDVAYDPGRKFSMPYTWLTLGIGYRKSKVDGVPDSWKWLFDSDKYKGRIAVLSEAGDMFRLSAKYLGHSVNGITPELVQKIEAMLIKQKPNIKAFHEDNGQDLLLSGEVDLVLEYNGDIAQIMAEDDDIDFVLPKEGSQLNSDTLCIPKGAPHPQNAHAFINYLLDAEAGKKISEYILYPTPNDAAKALMPDDYKNNPVIFPPAEALAKCEYAAYDGKMQPIFEEAFTRVRAA</sequence>
<dbReference type="InterPro" id="IPR001188">
    <property type="entry name" value="Sperm_putr-bd"/>
</dbReference>
<evidence type="ECO:0000256" key="1">
    <source>
        <dbReference type="ARBA" id="ARBA00004418"/>
    </source>
</evidence>
<dbReference type="GO" id="GO:0015846">
    <property type="term" value="P:polyamine transport"/>
    <property type="evidence" value="ECO:0007669"/>
    <property type="project" value="InterPro"/>
</dbReference>
<comment type="subcellular location">
    <subcellularLocation>
        <location evidence="1 5">Periplasm</location>
    </subcellularLocation>
</comment>
<dbReference type="RefSeq" id="WP_121053051.1">
    <property type="nucleotide sequence ID" value="NZ_AP018711.1"/>
</dbReference>
<dbReference type="GO" id="GO:0019808">
    <property type="term" value="F:polyamine binding"/>
    <property type="evidence" value="ECO:0007669"/>
    <property type="project" value="InterPro"/>
</dbReference>
<keyword evidence="4 5" id="KW-0574">Periplasm</keyword>
<reference evidence="7 9" key="2">
    <citation type="submission" date="2018-10" db="EMBL/GenBank/DDBJ databases">
        <title>Genomic Encyclopedia of Type Strains, Phase IV (KMG-IV): sequencing the most valuable type-strain genomes for metagenomic binning, comparative biology and taxonomic classification.</title>
        <authorList>
            <person name="Goeker M."/>
        </authorList>
    </citation>
    <scope>NUCLEOTIDE SEQUENCE [LARGE SCALE GENOMIC DNA]</scope>
    <source>
        <strain evidence="7 9">DSM 19791</strain>
    </source>
</reference>
<evidence type="ECO:0000313" key="7">
    <source>
        <dbReference type="EMBL" id="RKS86549.1"/>
    </source>
</evidence>
<dbReference type="AlphaFoldDB" id="A0AAD1D855"/>